<evidence type="ECO:0000256" key="1">
    <source>
        <dbReference type="SAM" id="MobiDB-lite"/>
    </source>
</evidence>
<dbReference type="RefSeq" id="WP_419194144.1">
    <property type="nucleotide sequence ID" value="NZ_SJPJ01000001.1"/>
</dbReference>
<organism evidence="2 3">
    <name type="scientific">Novipirellula herctigrandis</name>
    <dbReference type="NCBI Taxonomy" id="2527986"/>
    <lineage>
        <taxon>Bacteria</taxon>
        <taxon>Pseudomonadati</taxon>
        <taxon>Planctomycetota</taxon>
        <taxon>Planctomycetia</taxon>
        <taxon>Pirellulales</taxon>
        <taxon>Pirellulaceae</taxon>
        <taxon>Novipirellula</taxon>
    </lineage>
</organism>
<dbReference type="Proteomes" id="UP000315010">
    <property type="component" value="Unassembled WGS sequence"/>
</dbReference>
<evidence type="ECO:0000313" key="3">
    <source>
        <dbReference type="Proteomes" id="UP000315010"/>
    </source>
</evidence>
<feature type="region of interest" description="Disordered" evidence="1">
    <location>
        <begin position="1"/>
        <end position="20"/>
    </location>
</feature>
<dbReference type="AlphaFoldDB" id="A0A5C5Z1H0"/>
<keyword evidence="3" id="KW-1185">Reference proteome</keyword>
<protein>
    <submittedName>
        <fullName evidence="2">Uncharacterized protein</fullName>
    </submittedName>
</protein>
<dbReference type="EMBL" id="SJPJ01000001">
    <property type="protein sequence ID" value="TWT80767.1"/>
    <property type="molecule type" value="Genomic_DNA"/>
</dbReference>
<accession>A0A5C5Z1H0</accession>
<reference evidence="2 3" key="1">
    <citation type="submission" date="2019-02" db="EMBL/GenBank/DDBJ databases">
        <title>Deep-cultivation of Planctomycetes and their phenomic and genomic characterization uncovers novel biology.</title>
        <authorList>
            <person name="Wiegand S."/>
            <person name="Jogler M."/>
            <person name="Boedeker C."/>
            <person name="Pinto D."/>
            <person name="Vollmers J."/>
            <person name="Rivas-Marin E."/>
            <person name="Kohn T."/>
            <person name="Peeters S.H."/>
            <person name="Heuer A."/>
            <person name="Rast P."/>
            <person name="Oberbeckmann S."/>
            <person name="Bunk B."/>
            <person name="Jeske O."/>
            <person name="Meyerdierks A."/>
            <person name="Storesund J.E."/>
            <person name="Kallscheuer N."/>
            <person name="Luecker S."/>
            <person name="Lage O.M."/>
            <person name="Pohl T."/>
            <person name="Merkel B.J."/>
            <person name="Hornburger P."/>
            <person name="Mueller R.-W."/>
            <person name="Bruemmer F."/>
            <person name="Labrenz M."/>
            <person name="Spormann A.M."/>
            <person name="Op Den Camp H."/>
            <person name="Overmann J."/>
            <person name="Amann R."/>
            <person name="Jetten M.S.M."/>
            <person name="Mascher T."/>
            <person name="Medema M.H."/>
            <person name="Devos D.P."/>
            <person name="Kaster A.-K."/>
            <person name="Ovreas L."/>
            <person name="Rohde M."/>
            <person name="Galperin M.Y."/>
            <person name="Jogler C."/>
        </authorList>
    </citation>
    <scope>NUCLEOTIDE SEQUENCE [LARGE SCALE GENOMIC DNA]</scope>
    <source>
        <strain evidence="2 3">CA13</strain>
    </source>
</reference>
<sequence length="55" mass="5760">MATGEMATGEMATGEMATGERATGSRLVNLPASYWITPALVSCLMDGLELLLVNN</sequence>
<gene>
    <name evidence="2" type="ORF">CA13_22130</name>
</gene>
<comment type="caution">
    <text evidence="2">The sequence shown here is derived from an EMBL/GenBank/DDBJ whole genome shotgun (WGS) entry which is preliminary data.</text>
</comment>
<proteinExistence type="predicted"/>
<evidence type="ECO:0000313" key="2">
    <source>
        <dbReference type="EMBL" id="TWT80767.1"/>
    </source>
</evidence>
<name>A0A5C5Z1H0_9BACT</name>